<feature type="domain" description="MoaB/Mog" evidence="2">
    <location>
        <begin position="4"/>
        <end position="170"/>
    </location>
</feature>
<dbReference type="SMART" id="SM00852">
    <property type="entry name" value="MoCF_biosynth"/>
    <property type="match status" value="1"/>
</dbReference>
<dbReference type="InterPro" id="IPR001453">
    <property type="entry name" value="MoaB/Mog_dom"/>
</dbReference>
<dbReference type="EMBL" id="CP060007">
    <property type="protein sequence ID" value="QNA46779.1"/>
    <property type="molecule type" value="Genomic_DNA"/>
</dbReference>
<dbReference type="InterPro" id="IPR008135">
    <property type="entry name" value="Competence-induced_CinA"/>
</dbReference>
<evidence type="ECO:0000256" key="1">
    <source>
        <dbReference type="HAMAP-Rule" id="MF_00226"/>
    </source>
</evidence>
<comment type="similarity">
    <text evidence="1">Belongs to the CinA family.</text>
</comment>
<dbReference type="InterPro" id="IPR041424">
    <property type="entry name" value="CinA_KH"/>
</dbReference>
<dbReference type="KEGG" id="lacs:H4075_12455"/>
<dbReference type="NCBIfam" id="TIGR00199">
    <property type="entry name" value="PncC_domain"/>
    <property type="match status" value="1"/>
</dbReference>
<evidence type="ECO:0000259" key="2">
    <source>
        <dbReference type="SMART" id="SM00852"/>
    </source>
</evidence>
<dbReference type="Proteomes" id="UP000515344">
    <property type="component" value="Chromosome"/>
</dbReference>
<evidence type="ECO:0000313" key="4">
    <source>
        <dbReference type="Proteomes" id="UP000515344"/>
    </source>
</evidence>
<dbReference type="Pfam" id="PF18146">
    <property type="entry name" value="CinA_KH"/>
    <property type="match status" value="1"/>
</dbReference>
<sequence>MYASIITIGDELLIGQTIDTNSAWMAQELNKIGVWVKRRVAVGDSRKDIWQALDEESQSAQIILITGGLGPTADDITKPLLCDYFAGKMVVNEMVLEHVTAIFRRLNRPIIERNMKQAEVPDVCTVLMNKRGTAPGMLFRKGNCIYISMPGVPHEMKGIMTDEVLPLLKREYKMPFILHRTLLTAGVGESFIAEKISAWEEGLPSDIKLAYLPNYGMVRLRLTATGANKEQLDEQLDHLFAELHVLVKEWLIVAEDIPLEQALGNLLLSRKKTMATAESCSGGYIAHLITAIPGSSEYFKGTVVAYAYDVKEDVLGVQHSTLETKGAVSEETVTEMLNGLLQKTTADYGIATSGVMGPGGGTDDKPVGTVWVAVGSREKMIAKRLHFRFDRLKNIELTATNALLMLFQFIEGEQDK</sequence>
<dbReference type="CDD" id="cd00885">
    <property type="entry name" value="cinA"/>
    <property type="match status" value="1"/>
</dbReference>
<dbReference type="PIRSF" id="PIRSF006728">
    <property type="entry name" value="CinA"/>
    <property type="match status" value="1"/>
</dbReference>
<dbReference type="NCBIfam" id="TIGR00200">
    <property type="entry name" value="cinA_nterm"/>
    <property type="match status" value="1"/>
</dbReference>
<dbReference type="PANTHER" id="PTHR13939">
    <property type="entry name" value="NICOTINAMIDE-NUCLEOTIDE AMIDOHYDROLASE PNCC"/>
    <property type="match status" value="1"/>
</dbReference>
<dbReference type="Gene3D" id="3.90.950.20">
    <property type="entry name" value="CinA-like"/>
    <property type="match status" value="1"/>
</dbReference>
<protein>
    <recommendedName>
        <fullName evidence="1">CinA-like protein</fullName>
    </recommendedName>
</protein>
<dbReference type="Pfam" id="PF02464">
    <property type="entry name" value="CinA"/>
    <property type="match status" value="1"/>
</dbReference>
<dbReference type="InterPro" id="IPR008136">
    <property type="entry name" value="CinA_C"/>
</dbReference>
<name>A0A7G5XMS6_9BACT</name>
<gene>
    <name evidence="3" type="ORF">H4075_12455</name>
</gene>
<dbReference type="InterPro" id="IPR036653">
    <property type="entry name" value="CinA-like_C"/>
</dbReference>
<reference evidence="4" key="1">
    <citation type="submission" date="2020-08" db="EMBL/GenBank/DDBJ databases">
        <title>Lacibacter sp. S13-6-6 genome sequencing.</title>
        <authorList>
            <person name="Jin L."/>
        </authorList>
    </citation>
    <scope>NUCLEOTIDE SEQUENCE [LARGE SCALE GENOMIC DNA]</scope>
    <source>
        <strain evidence="4">S13-6-6</strain>
    </source>
</reference>
<organism evidence="3 4">
    <name type="scientific">Lacibacter sediminis</name>
    <dbReference type="NCBI Taxonomy" id="2760713"/>
    <lineage>
        <taxon>Bacteria</taxon>
        <taxon>Pseudomonadati</taxon>
        <taxon>Bacteroidota</taxon>
        <taxon>Chitinophagia</taxon>
        <taxon>Chitinophagales</taxon>
        <taxon>Chitinophagaceae</taxon>
        <taxon>Lacibacter</taxon>
    </lineage>
</organism>
<dbReference type="InterPro" id="IPR036425">
    <property type="entry name" value="MoaB/Mog-like_dom_sf"/>
</dbReference>
<dbReference type="Pfam" id="PF00994">
    <property type="entry name" value="MoCF_biosynth"/>
    <property type="match status" value="1"/>
</dbReference>
<dbReference type="SUPFAM" id="SSF142433">
    <property type="entry name" value="CinA-like"/>
    <property type="match status" value="1"/>
</dbReference>
<proteinExistence type="inferred from homology"/>
<dbReference type="SUPFAM" id="SSF53218">
    <property type="entry name" value="Molybdenum cofactor biosynthesis proteins"/>
    <property type="match status" value="1"/>
</dbReference>
<dbReference type="InterPro" id="IPR050101">
    <property type="entry name" value="CinA"/>
</dbReference>
<keyword evidence="4" id="KW-1185">Reference proteome</keyword>
<accession>A0A7G5XMS6</accession>
<dbReference type="Gene3D" id="3.40.980.10">
    <property type="entry name" value="MoaB/Mog-like domain"/>
    <property type="match status" value="1"/>
</dbReference>
<dbReference type="PANTHER" id="PTHR13939:SF0">
    <property type="entry name" value="NMN AMIDOHYDROLASE-LIKE PROTEIN YFAY"/>
    <property type="match status" value="1"/>
</dbReference>
<dbReference type="AlphaFoldDB" id="A0A7G5XMS6"/>
<evidence type="ECO:0000313" key="3">
    <source>
        <dbReference type="EMBL" id="QNA46779.1"/>
    </source>
</evidence>
<dbReference type="HAMAP" id="MF_00226_B">
    <property type="entry name" value="CinA_B"/>
    <property type="match status" value="1"/>
</dbReference>